<keyword evidence="3" id="KW-1185">Reference proteome</keyword>
<feature type="compositionally biased region" description="Basic and acidic residues" evidence="1">
    <location>
        <begin position="67"/>
        <end position="84"/>
    </location>
</feature>
<proteinExistence type="predicted"/>
<accession>A0A183MQI4</accession>
<feature type="region of interest" description="Disordered" evidence="1">
    <location>
        <begin position="56"/>
        <end position="84"/>
    </location>
</feature>
<dbReference type="EMBL" id="UZAI01017613">
    <property type="protein sequence ID" value="VDP27293.1"/>
    <property type="molecule type" value="Genomic_DNA"/>
</dbReference>
<evidence type="ECO:0000313" key="2">
    <source>
        <dbReference type="EMBL" id="VDP27293.1"/>
    </source>
</evidence>
<name>A0A183MQI4_9TREM</name>
<sequence length="84" mass="9530">MKTSTSDGKHGIQRTAQLGDLDFTNLPDLLSHTHEQMQINMKSVAAVSSAVDFNMHKGNKKHPQIQQREHQPNQAHLMEKLCNR</sequence>
<evidence type="ECO:0000313" key="3">
    <source>
        <dbReference type="Proteomes" id="UP000277204"/>
    </source>
</evidence>
<protein>
    <submittedName>
        <fullName evidence="2">Uncharacterized protein</fullName>
    </submittedName>
</protein>
<gene>
    <name evidence="2" type="ORF">SMRZ_LOCUS18309</name>
</gene>
<evidence type="ECO:0000256" key="1">
    <source>
        <dbReference type="SAM" id="MobiDB-lite"/>
    </source>
</evidence>
<organism evidence="2 3">
    <name type="scientific">Schistosoma margrebowiei</name>
    <dbReference type="NCBI Taxonomy" id="48269"/>
    <lineage>
        <taxon>Eukaryota</taxon>
        <taxon>Metazoa</taxon>
        <taxon>Spiralia</taxon>
        <taxon>Lophotrochozoa</taxon>
        <taxon>Platyhelminthes</taxon>
        <taxon>Trematoda</taxon>
        <taxon>Digenea</taxon>
        <taxon>Strigeidida</taxon>
        <taxon>Schistosomatoidea</taxon>
        <taxon>Schistosomatidae</taxon>
        <taxon>Schistosoma</taxon>
    </lineage>
</organism>
<dbReference type="Proteomes" id="UP000277204">
    <property type="component" value="Unassembled WGS sequence"/>
</dbReference>
<dbReference type="AlphaFoldDB" id="A0A183MQI4"/>
<reference evidence="2 3" key="1">
    <citation type="submission" date="2018-11" db="EMBL/GenBank/DDBJ databases">
        <authorList>
            <consortium name="Pathogen Informatics"/>
        </authorList>
    </citation>
    <scope>NUCLEOTIDE SEQUENCE [LARGE SCALE GENOMIC DNA]</scope>
    <source>
        <strain evidence="2 3">Zambia</strain>
    </source>
</reference>